<protein>
    <submittedName>
        <fullName evidence="1">Glycoside hydrolase family 13 protein</fullName>
    </submittedName>
</protein>
<dbReference type="EMBL" id="CP081303">
    <property type="protein sequence ID" value="QZE15701.1"/>
    <property type="molecule type" value="Genomic_DNA"/>
</dbReference>
<gene>
    <name evidence="1" type="ORF">K4L44_07670</name>
</gene>
<accession>A0AC61NJ09</accession>
<keyword evidence="2" id="KW-1185">Reference proteome</keyword>
<reference evidence="1" key="1">
    <citation type="submission" date="2021-08" db="EMBL/GenBank/DDBJ databases">
        <title>Novel anaerobic bacterium isolated from sea squirt in East Sea, Republic of Korea.</title>
        <authorList>
            <person name="Nguyen T.H."/>
            <person name="Li Z."/>
            <person name="Lee Y.-J."/>
            <person name="Ko J."/>
            <person name="Kim S.-G."/>
        </authorList>
    </citation>
    <scope>NUCLEOTIDE SEQUENCE</scope>
    <source>
        <strain evidence="1">KCTC 25031</strain>
    </source>
</reference>
<evidence type="ECO:0000313" key="2">
    <source>
        <dbReference type="Proteomes" id="UP000826212"/>
    </source>
</evidence>
<evidence type="ECO:0000313" key="1">
    <source>
        <dbReference type="EMBL" id="QZE15701.1"/>
    </source>
</evidence>
<keyword evidence="1" id="KW-0378">Hydrolase</keyword>
<organism evidence="1 2">
    <name type="scientific">Halosquirtibacter laminarini</name>
    <dbReference type="NCBI Taxonomy" id="3374600"/>
    <lineage>
        <taxon>Bacteria</taxon>
        <taxon>Pseudomonadati</taxon>
        <taxon>Bacteroidota</taxon>
        <taxon>Bacteroidia</taxon>
        <taxon>Marinilabiliales</taxon>
        <taxon>Prolixibacteraceae</taxon>
        <taxon>Halosquirtibacter</taxon>
    </lineage>
</organism>
<proteinExistence type="predicted"/>
<dbReference type="Proteomes" id="UP000826212">
    <property type="component" value="Chromosome"/>
</dbReference>
<sequence length="616" mass="70756">MKRLILSFVSMLIIGTSGFAAKYKVDHLEPMFWWTGMKSPKLELLVHGENISDLRPTINYPGVTLESVSSVENPNYLFINLIIAKETKAGSFDIQFKHGKKTILTYRYELKSRRKGSALRESYTSKDVMYLITPDRFVNGDPSNDNVKGLTEKSDRANKDGRHGGDIQGIINSLDYLADMGFTSIWVNPMLEDNEPSVTYHGYAITDFYHIDKRYGSNEDYVRLSKEAKSRGIGLIMDVVLNHCASEHWWMKDLPSKDWINFKGKFSQCSHVRTTVEDRYASKEDKKQFSDGWFVESMPDMNQRNPFLATYLTQNVIWWIEYADLEGLRIDTYPYSDKTFLSKWSKRITDEYPNINIVGEEWSTNPAIVSYWQRGKNNTDGYVSSMPSMMDFPLNTALINGLKKKENWDSGFINLYETLANDFQYPNPGNLVIFPDNHDMARIYDQLDRDFNLYKMAIAYVLTMRGVPQIYYGTEILAKSEHGGDHGYLRIDFPGGWEGDAKNAFTGKGLSKDEAAAQKFMKTLLNWRKNNSIIANGKLMHYAPQNGTYVYFRYTKKGKVMVIMNKNSDVSSLDTSRFHEMIQPGDSANDILTGETVTFEDKIQIPSRSVKIYELD</sequence>
<name>A0AC61NJ09_9BACT</name>